<protein>
    <recommendedName>
        <fullName evidence="2">Histidine phosphatase family protein</fullName>
    </recommendedName>
</protein>
<dbReference type="SMART" id="SM00855">
    <property type="entry name" value="PGAM"/>
    <property type="match status" value="1"/>
</dbReference>
<dbReference type="PIRSF" id="PIRSF000709">
    <property type="entry name" value="6PFK_2-Ptase"/>
    <property type="match status" value="1"/>
</dbReference>
<dbReference type="CDD" id="cd07067">
    <property type="entry name" value="HP_PGM_like"/>
    <property type="match status" value="1"/>
</dbReference>
<dbReference type="PROSITE" id="PS00175">
    <property type="entry name" value="PG_MUTASE"/>
    <property type="match status" value="1"/>
</dbReference>
<organism evidence="1">
    <name type="scientific">marine sediment metagenome</name>
    <dbReference type="NCBI Taxonomy" id="412755"/>
    <lineage>
        <taxon>unclassified sequences</taxon>
        <taxon>metagenomes</taxon>
        <taxon>ecological metagenomes</taxon>
    </lineage>
</organism>
<accession>A0A0F8YRA7</accession>
<dbReference type="SUPFAM" id="SSF53254">
    <property type="entry name" value="Phosphoglycerate mutase-like"/>
    <property type="match status" value="1"/>
</dbReference>
<dbReference type="Pfam" id="PF00300">
    <property type="entry name" value="His_Phos_1"/>
    <property type="match status" value="1"/>
</dbReference>
<dbReference type="GO" id="GO:0006003">
    <property type="term" value="P:fructose 2,6-bisphosphate metabolic process"/>
    <property type="evidence" value="ECO:0007669"/>
    <property type="project" value="InterPro"/>
</dbReference>
<sequence length="203" mass="22546">MRLYLVRHGETESNRRGLALGQDDVPLNEHGLWQAERVGRALASEPLVAVYSSPLRRALDTAGAVAGHHGREVQVEGRLIEMDVGELDGLTFDEVRKRYPDLLEKWVGEPGPTQTLPGGERLVDVQERAWALVNELAARHGDEAIAAVSHNFVILSLLTRALGIELAQFRRLRHSVGAVSVLDFSPKRVKLVRLNDTCHLEED</sequence>
<proteinExistence type="predicted"/>
<dbReference type="AlphaFoldDB" id="A0A0F8YRA7"/>
<dbReference type="InterPro" id="IPR013078">
    <property type="entry name" value="His_Pase_superF_clade-1"/>
</dbReference>
<dbReference type="GO" id="GO:0016791">
    <property type="term" value="F:phosphatase activity"/>
    <property type="evidence" value="ECO:0007669"/>
    <property type="project" value="TreeGrafter"/>
</dbReference>
<dbReference type="InterPro" id="IPR050275">
    <property type="entry name" value="PGM_Phosphatase"/>
</dbReference>
<dbReference type="GO" id="GO:0005737">
    <property type="term" value="C:cytoplasm"/>
    <property type="evidence" value="ECO:0007669"/>
    <property type="project" value="TreeGrafter"/>
</dbReference>
<dbReference type="PRINTS" id="PR00991">
    <property type="entry name" value="6PFRUCTKNASE"/>
</dbReference>
<dbReference type="InterPro" id="IPR029033">
    <property type="entry name" value="His_PPase_superfam"/>
</dbReference>
<dbReference type="GO" id="GO:0005524">
    <property type="term" value="F:ATP binding"/>
    <property type="evidence" value="ECO:0007669"/>
    <property type="project" value="InterPro"/>
</dbReference>
<evidence type="ECO:0000313" key="1">
    <source>
        <dbReference type="EMBL" id="KKK76315.1"/>
    </source>
</evidence>
<reference evidence="1" key="1">
    <citation type="journal article" date="2015" name="Nature">
        <title>Complex archaea that bridge the gap between prokaryotes and eukaryotes.</title>
        <authorList>
            <person name="Spang A."/>
            <person name="Saw J.H."/>
            <person name="Jorgensen S.L."/>
            <person name="Zaremba-Niedzwiedzka K."/>
            <person name="Martijn J."/>
            <person name="Lind A.E."/>
            <person name="van Eijk R."/>
            <person name="Schleper C."/>
            <person name="Guy L."/>
            <person name="Ettema T.J."/>
        </authorList>
    </citation>
    <scope>NUCLEOTIDE SEQUENCE</scope>
</reference>
<dbReference type="InterPro" id="IPR001345">
    <property type="entry name" value="PG/BPGM_mutase_AS"/>
</dbReference>
<dbReference type="PANTHER" id="PTHR48100:SF62">
    <property type="entry name" value="GLUCOSYL-3-PHOSPHOGLYCERATE PHOSPHATASE"/>
    <property type="match status" value="1"/>
</dbReference>
<dbReference type="EMBL" id="LAZR01055460">
    <property type="protein sequence ID" value="KKK76315.1"/>
    <property type="molecule type" value="Genomic_DNA"/>
</dbReference>
<dbReference type="InterPro" id="IPR003094">
    <property type="entry name" value="6Pfruct_kin"/>
</dbReference>
<gene>
    <name evidence="1" type="ORF">LCGC14_2864920</name>
</gene>
<name>A0A0F8YRA7_9ZZZZ</name>
<comment type="caution">
    <text evidence="1">The sequence shown here is derived from an EMBL/GenBank/DDBJ whole genome shotgun (WGS) entry which is preliminary data.</text>
</comment>
<dbReference type="Gene3D" id="3.40.50.1240">
    <property type="entry name" value="Phosphoglycerate mutase-like"/>
    <property type="match status" value="1"/>
</dbReference>
<evidence type="ECO:0008006" key="2">
    <source>
        <dbReference type="Google" id="ProtNLM"/>
    </source>
</evidence>
<dbReference type="PANTHER" id="PTHR48100">
    <property type="entry name" value="BROAD-SPECIFICITY PHOSPHATASE YOR283W-RELATED"/>
    <property type="match status" value="1"/>
</dbReference>